<dbReference type="InterPro" id="IPR013103">
    <property type="entry name" value="RVT_2"/>
</dbReference>
<accession>A0A329RRF9</accession>
<proteinExistence type="predicted"/>
<dbReference type="Pfam" id="PF07727">
    <property type="entry name" value="RVT_2"/>
    <property type="match status" value="1"/>
</dbReference>
<feature type="chain" id="PRO_5016431893" description="Reverse transcriptase Ty1/copia-type domain-containing protein" evidence="1">
    <location>
        <begin position="21"/>
        <end position="229"/>
    </location>
</feature>
<feature type="signal peptide" evidence="1">
    <location>
        <begin position="1"/>
        <end position="20"/>
    </location>
</feature>
<name>A0A329RRF9_9STRA</name>
<dbReference type="AlphaFoldDB" id="A0A329RRF9"/>
<gene>
    <name evidence="3" type="ORF">PC110_g16339</name>
</gene>
<organism evidence="3 4">
    <name type="scientific">Phytophthora cactorum</name>
    <dbReference type="NCBI Taxonomy" id="29920"/>
    <lineage>
        <taxon>Eukaryota</taxon>
        <taxon>Sar</taxon>
        <taxon>Stramenopiles</taxon>
        <taxon>Oomycota</taxon>
        <taxon>Peronosporomycetes</taxon>
        <taxon>Peronosporales</taxon>
        <taxon>Peronosporaceae</taxon>
        <taxon>Phytophthora</taxon>
    </lineage>
</organism>
<evidence type="ECO:0000313" key="3">
    <source>
        <dbReference type="EMBL" id="RAW27263.1"/>
    </source>
</evidence>
<reference evidence="3 4" key="1">
    <citation type="submission" date="2018-01" db="EMBL/GenBank/DDBJ databases">
        <title>Draft genome of the strawberry crown rot pathogen Phytophthora cactorum.</title>
        <authorList>
            <person name="Armitage A.D."/>
            <person name="Lysoe E."/>
            <person name="Nellist C.F."/>
            <person name="Harrison R.J."/>
            <person name="Brurberg M.B."/>
        </authorList>
    </citation>
    <scope>NUCLEOTIDE SEQUENCE [LARGE SCALE GENOMIC DNA]</scope>
    <source>
        <strain evidence="3 4">10300</strain>
    </source>
</reference>
<dbReference type="VEuPathDB" id="FungiDB:PC110_g16339"/>
<evidence type="ECO:0000313" key="4">
    <source>
        <dbReference type="Proteomes" id="UP000251314"/>
    </source>
</evidence>
<dbReference type="OrthoDB" id="127977at2759"/>
<dbReference type="EMBL" id="MJFZ01000577">
    <property type="protein sequence ID" value="RAW27263.1"/>
    <property type="molecule type" value="Genomic_DNA"/>
</dbReference>
<dbReference type="STRING" id="29920.A0A329RRF9"/>
<dbReference type="Proteomes" id="UP000251314">
    <property type="component" value="Unassembled WGS sequence"/>
</dbReference>
<keyword evidence="1" id="KW-0732">Signal</keyword>
<comment type="caution">
    <text evidence="3">The sequence shown here is derived from an EMBL/GenBank/DDBJ whole genome shotgun (WGS) entry which is preliminary data.</text>
</comment>
<evidence type="ECO:0000256" key="1">
    <source>
        <dbReference type="SAM" id="SignalP"/>
    </source>
</evidence>
<protein>
    <recommendedName>
        <fullName evidence="2">Reverse transcriptase Ty1/copia-type domain-containing protein</fullName>
    </recommendedName>
</protein>
<sequence length="229" mass="25852">MSSLRSLFVLAAIWLVLVRQGDVPNAYLQAGLDKPIYMRPPRGMQLEEGKVLLLKKSLYGLKQSGKLWNAKHWLQPQSSGPMPYFRHSGNKLTVLGFYVDDVLIVSQDPADANRSMEQLKTKFNVKDFGVASKCLGLCDSQDDRGIFLHQQPHLDELLERTGLANCRPARTPMDTSISIDEKDTAPFHDSQPMRETKGSLLWLSICTRPDITVAVNSFARFQRVYTGRE</sequence>
<feature type="domain" description="Reverse transcriptase Ty1/copia-type" evidence="2">
    <location>
        <begin position="2"/>
        <end position="173"/>
    </location>
</feature>
<keyword evidence="4" id="KW-1185">Reference proteome</keyword>
<evidence type="ECO:0000259" key="2">
    <source>
        <dbReference type="Pfam" id="PF07727"/>
    </source>
</evidence>